<dbReference type="PANTHER" id="PTHR46534:SF1">
    <property type="entry name" value="IGGFC-BINDING PROTEIN N-TERMINAL DOMAIN-CONTAINING PROTEIN"/>
    <property type="match status" value="1"/>
</dbReference>
<reference evidence="2 3" key="1">
    <citation type="submission" date="2018-06" db="EMBL/GenBank/DDBJ databases">
        <title>Genomic Encyclopedia of Archaeal and Bacterial Type Strains, Phase II (KMG-II): from individual species to whole genera.</title>
        <authorList>
            <person name="Goeker M."/>
        </authorList>
    </citation>
    <scope>NUCLEOTIDE SEQUENCE [LARGE SCALE GENOMIC DNA]</scope>
    <source>
        <strain evidence="2 3">T4</strain>
    </source>
</reference>
<dbReference type="PROSITE" id="PS50093">
    <property type="entry name" value="PKD"/>
    <property type="match status" value="1"/>
</dbReference>
<evidence type="ECO:0000259" key="1">
    <source>
        <dbReference type="PROSITE" id="PS50093"/>
    </source>
</evidence>
<dbReference type="PANTHER" id="PTHR46534">
    <property type="entry name" value="IGGFC_BINDING DOMAIN-CONTAINING PROTEIN"/>
    <property type="match status" value="1"/>
</dbReference>
<dbReference type="InterPro" id="IPR013783">
    <property type="entry name" value="Ig-like_fold"/>
</dbReference>
<comment type="caution">
    <text evidence="2">The sequence shown here is derived from an EMBL/GenBank/DDBJ whole genome shotgun (WGS) entry which is preliminary data.</text>
</comment>
<dbReference type="AlphaFoldDB" id="A0A326S0L5"/>
<dbReference type="Pfam" id="PF17517">
    <property type="entry name" value="IgGFc_binding"/>
    <property type="match status" value="1"/>
</dbReference>
<gene>
    <name evidence="2" type="ORF">CLV31_101438</name>
</gene>
<dbReference type="InterPro" id="IPR025667">
    <property type="entry name" value="SprB_repeat"/>
</dbReference>
<dbReference type="Pfam" id="PF18911">
    <property type="entry name" value="PKD_4"/>
    <property type="match status" value="1"/>
</dbReference>
<dbReference type="Proteomes" id="UP000248917">
    <property type="component" value="Unassembled WGS sequence"/>
</dbReference>
<dbReference type="SMART" id="SM00089">
    <property type="entry name" value="PKD"/>
    <property type="match status" value="2"/>
</dbReference>
<dbReference type="Gene3D" id="2.60.40.740">
    <property type="match status" value="1"/>
</dbReference>
<organism evidence="2 3">
    <name type="scientific">Algoriphagus aquaeductus</name>
    <dbReference type="NCBI Taxonomy" id="475299"/>
    <lineage>
        <taxon>Bacteria</taxon>
        <taxon>Pseudomonadati</taxon>
        <taxon>Bacteroidota</taxon>
        <taxon>Cytophagia</taxon>
        <taxon>Cytophagales</taxon>
        <taxon>Cyclobacteriaceae</taxon>
        <taxon>Algoriphagus</taxon>
    </lineage>
</organism>
<accession>A0A326S0L5</accession>
<evidence type="ECO:0000313" key="3">
    <source>
        <dbReference type="Proteomes" id="UP000248917"/>
    </source>
</evidence>
<evidence type="ECO:0000313" key="2">
    <source>
        <dbReference type="EMBL" id="PZV87561.1"/>
    </source>
</evidence>
<protein>
    <submittedName>
        <fullName evidence="2">SprB-like repeat protein</fullName>
    </submittedName>
</protein>
<dbReference type="Gene3D" id="2.60.40.10">
    <property type="entry name" value="Immunoglobulins"/>
    <property type="match status" value="1"/>
</dbReference>
<dbReference type="InterPro" id="IPR000601">
    <property type="entry name" value="PKD_dom"/>
</dbReference>
<keyword evidence="3" id="KW-1185">Reference proteome</keyword>
<dbReference type="OrthoDB" id="7794186at2"/>
<dbReference type="InterPro" id="IPR022409">
    <property type="entry name" value="PKD/Chitinase_dom"/>
</dbReference>
<name>A0A326S0L5_9BACT</name>
<dbReference type="InterPro" id="IPR035234">
    <property type="entry name" value="IgGFc-bd_N"/>
</dbReference>
<dbReference type="Pfam" id="PF13573">
    <property type="entry name" value="SprB"/>
    <property type="match status" value="3"/>
</dbReference>
<dbReference type="SUPFAM" id="SSF49299">
    <property type="entry name" value="PKD domain"/>
    <property type="match status" value="1"/>
</dbReference>
<dbReference type="Pfam" id="PF19408">
    <property type="entry name" value="PKD_6"/>
    <property type="match status" value="1"/>
</dbReference>
<dbReference type="InterPro" id="IPR045829">
    <property type="entry name" value="PKD_6"/>
</dbReference>
<dbReference type="CDD" id="cd00146">
    <property type="entry name" value="PKD"/>
    <property type="match status" value="1"/>
</dbReference>
<sequence length="1046" mass="113441">MNSFLQFSKTFVFVLLFWGKAMDSFAQLNTLGKEFYVGFMENNATSFLPVTGSVIITAEEKTTGYLEYNSQKTFFTLEPGQQFIKDYEEARDFILHRNSGIVEEKAIYINSSGNVAVHAFNKRQASADGTVVLPLTALGKDYFITSHYDEFEPGLDIAPTNRNFESTLLIIAVEDDTDVEINPSTRVDFNGNPIPAVAPIQIKLNAGESFQLKAITGDLTGTRVRVVNGAEGDCKNIAVFGGNKMTSAGENCATSGDHLFQQAYPVNTWGKSFIHIPLADRTSGEIIKVVASQDNTQVKINGQVRGTVNQGKFLTFEFGRNDIVSIETSKPTAVSMIAKSGNCNDQNDSYSRYGDPSLVTLSPVNQMMRDMVFSAVKITWIRAHLVNVVVKRGTAGQTILNGQPVGNQFKPVPANPSFEYATFSVNEGANRLQNPEGFIAYVYGSGSVESYAYPVGATLEAIQFETETTYAFEVEGDKVACLGEEGLWEIFPDFPGFKDFTWSFGDGSPVKEGKKVGHTYEKSGKFEVTVLASTGEGKCDSEETLRFQVDVLEVSGTIDGPTSVCPLIDEFVYTFKNEGQLGELQWEITGGSILEEKDNQVKVNWGPSGETAQLKVLPFTLAGCPGEEVVLDITISETLEPALPKGSSGLCGPNSILVYEVPFATSGRSYQWEISGGQLVSGQNSPKVEVLWDLNAPVRTLFYEESSTVNGSCAGVSEVLEVKIYPAFRVEVAQLLDPACEGQANGSIRLNASGGSGNYSYEWSHDSKLQSETATGLEVGSYEVVVRDASGCASERLSFELKNPEPLRLVGAVEVQPTSCFGGSDGALRMRIQGGTPPYRVLGFESNWDGELLEVFGVGEGNYLVSVQDSRNCVLPVEAALIGPEEIKAEVLVVKPGCEGSLDGALEVQLSGGYPPYEILWSNGATGNKITDLPPGEFGYTVTDAKGCVVVGLASLRQAVPQLRMPTGFNPKSGLFQPVSNCRISYLLVIWDRWGELIYAGSEGWDGAIKGVEAPAGTYSFMIRYDYLLEGIPTLSEKTGTFTLIR</sequence>
<dbReference type="EMBL" id="QKTX01000001">
    <property type="protein sequence ID" value="PZV87561.1"/>
    <property type="molecule type" value="Genomic_DNA"/>
</dbReference>
<dbReference type="InterPro" id="IPR035986">
    <property type="entry name" value="PKD_dom_sf"/>
</dbReference>
<proteinExistence type="predicted"/>
<feature type="domain" description="PKD" evidence="1">
    <location>
        <begin position="500"/>
        <end position="537"/>
    </location>
</feature>